<dbReference type="Pfam" id="PF00561">
    <property type="entry name" value="Abhydrolase_1"/>
    <property type="match status" value="1"/>
</dbReference>
<dbReference type="GO" id="GO:0008233">
    <property type="term" value="F:peptidase activity"/>
    <property type="evidence" value="ECO:0007669"/>
    <property type="project" value="InterPro"/>
</dbReference>
<organism evidence="6 7">
    <name type="scientific">Aliidiomarina sanyensis</name>
    <dbReference type="NCBI Taxonomy" id="1249555"/>
    <lineage>
        <taxon>Bacteria</taxon>
        <taxon>Pseudomonadati</taxon>
        <taxon>Pseudomonadota</taxon>
        <taxon>Gammaproteobacteria</taxon>
        <taxon>Alteromonadales</taxon>
        <taxon>Idiomarinaceae</taxon>
        <taxon>Aliidiomarina</taxon>
    </lineage>
</organism>
<dbReference type="PANTHER" id="PTHR43248:SF29">
    <property type="entry name" value="TRIPEPTIDYL AMINOPEPTIDASE"/>
    <property type="match status" value="1"/>
</dbReference>
<keyword evidence="7" id="KW-1185">Reference proteome</keyword>
<proteinExistence type="inferred from homology"/>
<sequence>MMKRNVLLSALVLVGLSTLAMPAHASGLVLEPCHVRGHAEQIECGYLTVPEDHLNPTDETLDIYVVRLPAISSGKSPDPLVFLAGGPGQAATELTAFIASIFSEVRQTRDILLIDQRGTGKSNPLQCDLQDLDLLLLSEEEIDLTAAAQTCADALDVNFQHYHTVNAIHDFDAVRRALGYQQINLYGGSYGTRAGLVWMREKPEAIRAVVLDGLAPTQVVVGPFGTFSQRAYERLVADCAADTACHERFGDVDANYQALRQALREQPPVLQYRDPRSDEIVELLLTEPRLSGTLRNALYSPRTRQLIPLVMDATARGDYRPLIGLFNSMDAENPMYLGLTLSVLCQEDMPRVDETLLTRDRENIFMGGQLTDDFMSLCAGWPVNSGDPQWAEPVYSELPVLLLSGEQDPVTPPEWAELAAETLPNSRHIVAEHGGHTIVSHTCANRLVAQFLDRPGAELDASCIDRTRLLPFVRNVNAAGM</sequence>
<keyword evidence="2 4" id="KW-0732">Signal</keyword>
<dbReference type="PRINTS" id="PR00793">
    <property type="entry name" value="PROAMNOPTASE"/>
</dbReference>
<dbReference type="SUPFAM" id="SSF53474">
    <property type="entry name" value="alpha/beta-Hydrolases"/>
    <property type="match status" value="1"/>
</dbReference>
<gene>
    <name evidence="6" type="ORF">CWE11_06750</name>
</gene>
<dbReference type="InterPro" id="IPR029058">
    <property type="entry name" value="AB_hydrolase_fold"/>
</dbReference>
<evidence type="ECO:0000259" key="5">
    <source>
        <dbReference type="Pfam" id="PF00561"/>
    </source>
</evidence>
<comment type="similarity">
    <text evidence="1">Belongs to the peptidase S33 family.</text>
</comment>
<dbReference type="InterPro" id="IPR000073">
    <property type="entry name" value="AB_hydrolase_1"/>
</dbReference>
<dbReference type="EMBL" id="PIPM01000005">
    <property type="protein sequence ID" value="RUO33534.1"/>
    <property type="molecule type" value="Genomic_DNA"/>
</dbReference>
<feature type="domain" description="AB hydrolase-1" evidence="5">
    <location>
        <begin position="79"/>
        <end position="438"/>
    </location>
</feature>
<evidence type="ECO:0000256" key="1">
    <source>
        <dbReference type="ARBA" id="ARBA00010088"/>
    </source>
</evidence>
<dbReference type="RefSeq" id="WP_126776844.1">
    <property type="nucleotide sequence ID" value="NZ_PIPM01000005.1"/>
</dbReference>
<dbReference type="PANTHER" id="PTHR43248">
    <property type="entry name" value="2-SUCCINYL-6-HYDROXY-2,4-CYCLOHEXADIENE-1-CARBOXYLATE SYNTHASE"/>
    <property type="match status" value="1"/>
</dbReference>
<dbReference type="AlphaFoldDB" id="A0A432WIA2"/>
<dbReference type="InterPro" id="IPR002410">
    <property type="entry name" value="Peptidase_S33"/>
</dbReference>
<feature type="signal peptide" evidence="4">
    <location>
        <begin position="1"/>
        <end position="25"/>
    </location>
</feature>
<dbReference type="OrthoDB" id="4510475at2"/>
<protein>
    <submittedName>
        <fullName evidence="6">Alpha/beta hydrolase</fullName>
    </submittedName>
</protein>
<evidence type="ECO:0000256" key="2">
    <source>
        <dbReference type="ARBA" id="ARBA00022729"/>
    </source>
</evidence>
<feature type="chain" id="PRO_5019542540" evidence="4">
    <location>
        <begin position="26"/>
        <end position="481"/>
    </location>
</feature>
<keyword evidence="3 6" id="KW-0378">Hydrolase</keyword>
<evidence type="ECO:0000313" key="6">
    <source>
        <dbReference type="EMBL" id="RUO33534.1"/>
    </source>
</evidence>
<comment type="caution">
    <text evidence="6">The sequence shown here is derived from an EMBL/GenBank/DDBJ whole genome shotgun (WGS) entry which is preliminary data.</text>
</comment>
<name>A0A432WIA2_9GAMM</name>
<evidence type="ECO:0000313" key="7">
    <source>
        <dbReference type="Proteomes" id="UP000288405"/>
    </source>
</evidence>
<dbReference type="Gene3D" id="3.40.50.1820">
    <property type="entry name" value="alpha/beta hydrolase"/>
    <property type="match status" value="1"/>
</dbReference>
<dbReference type="GO" id="GO:0006508">
    <property type="term" value="P:proteolysis"/>
    <property type="evidence" value="ECO:0007669"/>
    <property type="project" value="InterPro"/>
</dbReference>
<evidence type="ECO:0000256" key="3">
    <source>
        <dbReference type="ARBA" id="ARBA00022801"/>
    </source>
</evidence>
<accession>A0A432WIA2</accession>
<dbReference type="InterPro" id="IPR051601">
    <property type="entry name" value="Serine_prot/Carboxylest_S33"/>
</dbReference>
<reference evidence="6 7" key="1">
    <citation type="journal article" date="2011" name="Front. Microbiol.">
        <title>Genomic signatures of strain selection and enhancement in Bacillus atrophaeus var. globigii, a historical biowarfare simulant.</title>
        <authorList>
            <person name="Gibbons H.S."/>
            <person name="Broomall S.M."/>
            <person name="McNew L.A."/>
            <person name="Daligault H."/>
            <person name="Chapman C."/>
            <person name="Bruce D."/>
            <person name="Karavis M."/>
            <person name="Krepps M."/>
            <person name="McGregor P.A."/>
            <person name="Hong C."/>
            <person name="Park K.H."/>
            <person name="Akmal A."/>
            <person name="Feldman A."/>
            <person name="Lin J.S."/>
            <person name="Chang W.E."/>
            <person name="Higgs B.W."/>
            <person name="Demirev P."/>
            <person name="Lindquist J."/>
            <person name="Liem A."/>
            <person name="Fochler E."/>
            <person name="Read T.D."/>
            <person name="Tapia R."/>
            <person name="Johnson S."/>
            <person name="Bishop-Lilly K.A."/>
            <person name="Detter C."/>
            <person name="Han C."/>
            <person name="Sozhamannan S."/>
            <person name="Rosenzweig C.N."/>
            <person name="Skowronski E.W."/>
        </authorList>
    </citation>
    <scope>NUCLEOTIDE SEQUENCE [LARGE SCALE GENOMIC DNA]</scope>
    <source>
        <strain evidence="6 7">GYP-17</strain>
    </source>
</reference>
<evidence type="ECO:0000256" key="4">
    <source>
        <dbReference type="SAM" id="SignalP"/>
    </source>
</evidence>
<dbReference type="Proteomes" id="UP000288405">
    <property type="component" value="Unassembled WGS sequence"/>
</dbReference>